<evidence type="ECO:0000256" key="2">
    <source>
        <dbReference type="SAM" id="SignalP"/>
    </source>
</evidence>
<organism evidence="3 4">
    <name type="scientific">Paramarasmius palmivorus</name>
    <dbReference type="NCBI Taxonomy" id="297713"/>
    <lineage>
        <taxon>Eukaryota</taxon>
        <taxon>Fungi</taxon>
        <taxon>Dikarya</taxon>
        <taxon>Basidiomycota</taxon>
        <taxon>Agaricomycotina</taxon>
        <taxon>Agaricomycetes</taxon>
        <taxon>Agaricomycetidae</taxon>
        <taxon>Agaricales</taxon>
        <taxon>Marasmiineae</taxon>
        <taxon>Marasmiaceae</taxon>
        <taxon>Paramarasmius</taxon>
    </lineage>
</organism>
<dbReference type="PANTHER" id="PTHR41814:SF1">
    <property type="entry name" value="CELLULASE"/>
    <property type="match status" value="1"/>
</dbReference>
<dbReference type="GO" id="GO:0005975">
    <property type="term" value="P:carbohydrate metabolic process"/>
    <property type="evidence" value="ECO:0007669"/>
    <property type="project" value="InterPro"/>
</dbReference>
<comment type="caution">
    <text evidence="3">The sequence shown here is derived from an EMBL/GenBank/DDBJ whole genome shotgun (WGS) entry which is preliminary data.</text>
</comment>
<evidence type="ECO:0000256" key="1">
    <source>
        <dbReference type="ARBA" id="ARBA00022801"/>
    </source>
</evidence>
<dbReference type="AlphaFoldDB" id="A0AAW0C7S6"/>
<sequence>MRPALVTLLSTTFLSYAAAAYVVSDEARKAAFPFSPGFDIEKVAVLAESLPSHSWEYGAAAEALLELYNPSISVFGDKPFPVPVFFRSEVKSLDYAGSKIVLGNLLGTGPDGLADGAGAVGDPAALGVSAVLLGKTEPQYAVGAWSEREYIVNKAPRWWNGAISQRADVPELWSDFMYMAPPFLAYYAVDTSDEDLLKEAVDQCGLQREGLQANLSDSTPYKGVWHHIIGPQSYEPGLWSTGNAWAAGGMARVLATVIKAPSELTNGWLDDAVSRLTQYIKEILDGAIGSPHDDGLLRNYLNDTTTAHGFGEISGTTLLAGVVYRMTVLQPQTFGEKYVLWADQVIETIAGNDRLGNPHVTENGTVTPAVNPLGWGDTDPWTTGSPEGQNFVLLMYVAWRDCILAGVCAKNGGLARRSAKFRF</sequence>
<dbReference type="InterPro" id="IPR012341">
    <property type="entry name" value="6hp_glycosidase-like_sf"/>
</dbReference>
<keyword evidence="1" id="KW-0378">Hydrolase</keyword>
<name>A0AAW0C7S6_9AGAR</name>
<keyword evidence="4" id="KW-1185">Reference proteome</keyword>
<dbReference type="SUPFAM" id="SSF48208">
    <property type="entry name" value="Six-hairpin glycosidases"/>
    <property type="match status" value="1"/>
</dbReference>
<evidence type="ECO:0008006" key="5">
    <source>
        <dbReference type="Google" id="ProtNLM"/>
    </source>
</evidence>
<reference evidence="3 4" key="1">
    <citation type="submission" date="2024-01" db="EMBL/GenBank/DDBJ databases">
        <title>A draft genome for a cacao thread blight-causing isolate of Paramarasmius palmivorus.</title>
        <authorList>
            <person name="Baruah I.K."/>
            <person name="Bukari Y."/>
            <person name="Amoako-Attah I."/>
            <person name="Meinhardt L.W."/>
            <person name="Bailey B.A."/>
            <person name="Cohen S.P."/>
        </authorList>
    </citation>
    <scope>NUCLEOTIDE SEQUENCE [LARGE SCALE GENOMIC DNA]</scope>
    <source>
        <strain evidence="3 4">GH-12</strain>
    </source>
</reference>
<dbReference type="InterPro" id="IPR008928">
    <property type="entry name" value="6-hairpin_glycosidase_sf"/>
</dbReference>
<proteinExistence type="predicted"/>
<keyword evidence="2" id="KW-0732">Signal</keyword>
<protein>
    <recommendedName>
        <fullName evidence="5">Glycosyl hydrolase family 88</fullName>
    </recommendedName>
</protein>
<accession>A0AAW0C7S6</accession>
<dbReference type="PANTHER" id="PTHR41814">
    <property type="entry name" value="EXPRESSED PROTEIN"/>
    <property type="match status" value="1"/>
</dbReference>
<dbReference type="Proteomes" id="UP001383192">
    <property type="component" value="Unassembled WGS sequence"/>
</dbReference>
<feature type="chain" id="PRO_5043575448" description="Glycosyl hydrolase family 88" evidence="2">
    <location>
        <begin position="20"/>
        <end position="423"/>
    </location>
</feature>
<dbReference type="GO" id="GO:0016787">
    <property type="term" value="F:hydrolase activity"/>
    <property type="evidence" value="ECO:0007669"/>
    <property type="project" value="UniProtKB-KW"/>
</dbReference>
<dbReference type="InterPro" id="IPR010905">
    <property type="entry name" value="Glyco_hydro_88"/>
</dbReference>
<evidence type="ECO:0000313" key="4">
    <source>
        <dbReference type="Proteomes" id="UP001383192"/>
    </source>
</evidence>
<evidence type="ECO:0000313" key="3">
    <source>
        <dbReference type="EMBL" id="KAK7034654.1"/>
    </source>
</evidence>
<dbReference type="Gene3D" id="1.50.10.10">
    <property type="match status" value="1"/>
</dbReference>
<gene>
    <name evidence="3" type="ORF">VNI00_012296</name>
</gene>
<dbReference type="Pfam" id="PF07470">
    <property type="entry name" value="Glyco_hydro_88"/>
    <property type="match status" value="1"/>
</dbReference>
<dbReference type="EMBL" id="JAYKXP010000056">
    <property type="protein sequence ID" value="KAK7034654.1"/>
    <property type="molecule type" value="Genomic_DNA"/>
</dbReference>
<feature type="signal peptide" evidence="2">
    <location>
        <begin position="1"/>
        <end position="19"/>
    </location>
</feature>